<organism evidence="3 5">
    <name type="scientific">Plasmodium ovale curtisi</name>
    <dbReference type="NCBI Taxonomy" id="864141"/>
    <lineage>
        <taxon>Eukaryota</taxon>
        <taxon>Sar</taxon>
        <taxon>Alveolata</taxon>
        <taxon>Apicomplexa</taxon>
        <taxon>Aconoidasida</taxon>
        <taxon>Haemosporida</taxon>
        <taxon>Plasmodiidae</taxon>
        <taxon>Plasmodium</taxon>
        <taxon>Plasmodium (Plasmodium)</taxon>
    </lineage>
</organism>
<dbReference type="AlphaFoldDB" id="A0A1A8WSH2"/>
<dbReference type="Proteomes" id="UP000078560">
    <property type="component" value="Unassembled WGS sequence"/>
</dbReference>
<evidence type="ECO:0000313" key="4">
    <source>
        <dbReference type="Proteomes" id="UP000078546"/>
    </source>
</evidence>
<evidence type="ECO:0000313" key="5">
    <source>
        <dbReference type="Proteomes" id="UP000078560"/>
    </source>
</evidence>
<gene>
    <name evidence="2" type="ORF">POVCU1_002140</name>
    <name evidence="3" type="ORF">POVCU2_0090730</name>
</gene>
<evidence type="ECO:0000256" key="1">
    <source>
        <dbReference type="SAM" id="MobiDB-lite"/>
    </source>
</evidence>
<dbReference type="VEuPathDB" id="PlasmoDB:PocGH01_02014000"/>
<sequence>MKNIPLSKYAHNALATHLSKVFCRGKNTHFGKCFNTLNSSTINIENVNSELNHNDIDYNSKQVIEKYRDTLKARKVGHEGAKKKGGKFRQDMGNNLYAQDGDKAGNADSIPTDSISNISDNGCASGDSTLAMKGVHEVAPGKDEKYVILKKQITKEFIHKVFLPHVESQIMHHLKTYTPDQIVNIFNIYSYLYYYDKKKEMVYQLLHYLEYRLDCFSVQNILLILEPLYILNKNENMYIYRLIINYIGKIKEKLNVYNYIGISRVYTKILIDLYFEEYNKKRFFLSDFFQYLRQSKFRKSIPHDQRNISHKDFLLHFMNEVIDKVDSQLYLLSPIELTDLLSVISNYSYKNGYSRYHLPSGVHSCRDENGGAVHHRKIHHGTPPHDESQWGSTQPSELPFRGEFLPIHNLSEKNAYIFKENVVHFIIIKEMINKYSEMSTLHKITNFYNLSKLCIYDEEFIRLIEKDMNNYHYINNIHHKYLALLVWCMFKYKILHRHIVKLKPIIKQNIFNFNAKGFSRLCHAIFNEKEILHKIANNLMSKIEHMSINEFMCYFYSVVFLDLLPFSGMLSPHSNDRKILQERDITRITDDDGKVMKQRHNEQNSPKELILLNKSEILQKCVNFINENKKDIGKDEMTKIVLLLKKKKHEKYLYVLSMLPEEWKTLIPLIN</sequence>
<evidence type="ECO:0000313" key="2">
    <source>
        <dbReference type="EMBL" id="SBS80659.1"/>
    </source>
</evidence>
<feature type="region of interest" description="Disordered" evidence="1">
    <location>
        <begin position="375"/>
        <end position="395"/>
    </location>
</feature>
<proteinExistence type="predicted"/>
<dbReference type="Proteomes" id="UP000078546">
    <property type="component" value="Unassembled WGS sequence"/>
</dbReference>
<protein>
    <submittedName>
        <fullName evidence="3">Uncharacterized protein</fullName>
    </submittedName>
</protein>
<reference evidence="3" key="2">
    <citation type="submission" date="2016-05" db="EMBL/GenBank/DDBJ databases">
        <authorList>
            <person name="Lavstsen T."/>
            <person name="Jespersen J.S."/>
        </authorList>
    </citation>
    <scope>NUCLEOTIDE SEQUENCE [LARGE SCALE GENOMIC DNA]</scope>
</reference>
<name>A0A1A8WSH2_PLAOA</name>
<reference evidence="4 5" key="1">
    <citation type="submission" date="2016-05" db="EMBL/GenBank/DDBJ databases">
        <authorList>
            <person name="Naeem Raeece"/>
        </authorList>
    </citation>
    <scope>NUCLEOTIDE SEQUENCE [LARGE SCALE GENOMIC DNA]</scope>
</reference>
<dbReference type="EMBL" id="FLQU01001883">
    <property type="protein sequence ID" value="SBS94804.1"/>
    <property type="molecule type" value="Genomic_DNA"/>
</dbReference>
<evidence type="ECO:0000313" key="3">
    <source>
        <dbReference type="EMBL" id="SBS94804.1"/>
    </source>
</evidence>
<dbReference type="EMBL" id="FLQV01000047">
    <property type="protein sequence ID" value="SBS80659.1"/>
    <property type="molecule type" value="Genomic_DNA"/>
</dbReference>
<accession>A0A1A8WSH2</accession>